<evidence type="ECO:0000313" key="15">
    <source>
        <dbReference type="EMBL" id="MCZ0863865.1"/>
    </source>
</evidence>
<keyword evidence="6 12" id="KW-0698">rRNA processing</keyword>
<dbReference type="Proteomes" id="UP001069090">
    <property type="component" value="Unassembled WGS sequence"/>
</dbReference>
<reference evidence="15 16" key="1">
    <citation type="submission" date="2022-12" db="EMBL/GenBank/DDBJ databases">
        <title>Dasania phycosphaerae sp. nov., isolated from particulate material of the south coast of Korea.</title>
        <authorList>
            <person name="Jiang Y."/>
        </authorList>
    </citation>
    <scope>NUCLEOTIDE SEQUENCE [LARGE SCALE GENOMIC DNA]</scope>
    <source>
        <strain evidence="15 16">GY-19</strain>
    </source>
</reference>
<evidence type="ECO:0000313" key="16">
    <source>
        <dbReference type="Proteomes" id="UP001069090"/>
    </source>
</evidence>
<evidence type="ECO:0000256" key="9">
    <source>
        <dbReference type="ARBA" id="ARBA00022691"/>
    </source>
</evidence>
<evidence type="ECO:0000256" key="10">
    <source>
        <dbReference type="ARBA" id="ARBA00025699"/>
    </source>
</evidence>
<dbReference type="GO" id="GO:0070042">
    <property type="term" value="F:rRNA (uridine-N3-)-methyltransferase activity"/>
    <property type="evidence" value="ECO:0007669"/>
    <property type="project" value="TreeGrafter"/>
</dbReference>
<dbReference type="EC" id="2.1.1.193" evidence="3 12"/>
<dbReference type="InterPro" id="IPR015947">
    <property type="entry name" value="PUA-like_sf"/>
</dbReference>
<organism evidence="15 16">
    <name type="scientific">Dasania phycosphaerae</name>
    <dbReference type="NCBI Taxonomy" id="2950436"/>
    <lineage>
        <taxon>Bacteria</taxon>
        <taxon>Pseudomonadati</taxon>
        <taxon>Pseudomonadota</taxon>
        <taxon>Gammaproteobacteria</taxon>
        <taxon>Cellvibrionales</taxon>
        <taxon>Spongiibacteraceae</taxon>
        <taxon>Dasania</taxon>
    </lineage>
</organism>
<dbReference type="GO" id="GO:0005737">
    <property type="term" value="C:cytoplasm"/>
    <property type="evidence" value="ECO:0007669"/>
    <property type="project" value="UniProtKB-SubCell"/>
</dbReference>
<dbReference type="GO" id="GO:0070475">
    <property type="term" value="P:rRNA base methylation"/>
    <property type="evidence" value="ECO:0007669"/>
    <property type="project" value="TreeGrafter"/>
</dbReference>
<keyword evidence="8 12" id="KW-0808">Transferase</keyword>
<keyword evidence="9 12" id="KW-0949">S-adenosyl-L-methionine</keyword>
<comment type="function">
    <text evidence="10 12">Specifically methylates the N3 position of the uracil ring of uridine 1498 (m3U1498) in 16S rRNA. Acts on the fully assembled 30S ribosomal subunit.</text>
</comment>
<dbReference type="Pfam" id="PF20260">
    <property type="entry name" value="PUA_4"/>
    <property type="match status" value="1"/>
</dbReference>
<dbReference type="PANTHER" id="PTHR30027:SF3">
    <property type="entry name" value="16S RRNA (URACIL(1498)-N(3))-METHYLTRANSFERASE"/>
    <property type="match status" value="1"/>
</dbReference>
<feature type="domain" description="Ribosomal RNA small subunit methyltransferase E methyltransferase" evidence="13">
    <location>
        <begin position="74"/>
        <end position="232"/>
    </location>
</feature>
<comment type="catalytic activity">
    <reaction evidence="11 12">
        <text>uridine(1498) in 16S rRNA + S-adenosyl-L-methionine = N(3)-methyluridine(1498) in 16S rRNA + S-adenosyl-L-homocysteine + H(+)</text>
        <dbReference type="Rhea" id="RHEA:42920"/>
        <dbReference type="Rhea" id="RHEA-COMP:10283"/>
        <dbReference type="Rhea" id="RHEA-COMP:10284"/>
        <dbReference type="ChEBI" id="CHEBI:15378"/>
        <dbReference type="ChEBI" id="CHEBI:57856"/>
        <dbReference type="ChEBI" id="CHEBI:59789"/>
        <dbReference type="ChEBI" id="CHEBI:65315"/>
        <dbReference type="ChEBI" id="CHEBI:74502"/>
        <dbReference type="EC" id="2.1.1.193"/>
    </reaction>
</comment>
<evidence type="ECO:0000256" key="1">
    <source>
        <dbReference type="ARBA" id="ARBA00004496"/>
    </source>
</evidence>
<evidence type="ECO:0000256" key="4">
    <source>
        <dbReference type="ARBA" id="ARBA00013673"/>
    </source>
</evidence>
<dbReference type="InterPro" id="IPR006700">
    <property type="entry name" value="RsmE"/>
</dbReference>
<evidence type="ECO:0000256" key="12">
    <source>
        <dbReference type="PIRNR" id="PIRNR015601"/>
    </source>
</evidence>
<dbReference type="NCBIfam" id="NF008700">
    <property type="entry name" value="PRK11713.5-4"/>
    <property type="match status" value="1"/>
</dbReference>
<feature type="domain" description="Ribosomal RNA small subunit methyltransferase E PUA-like" evidence="14">
    <location>
        <begin position="19"/>
        <end position="63"/>
    </location>
</feature>
<dbReference type="SUPFAM" id="SSF75217">
    <property type="entry name" value="alpha/beta knot"/>
    <property type="match status" value="1"/>
</dbReference>
<dbReference type="SUPFAM" id="SSF88697">
    <property type="entry name" value="PUA domain-like"/>
    <property type="match status" value="1"/>
</dbReference>
<keyword evidence="5 12" id="KW-0963">Cytoplasm</keyword>
<dbReference type="Pfam" id="PF04452">
    <property type="entry name" value="Methyltrans_RNA"/>
    <property type="match status" value="1"/>
</dbReference>
<protein>
    <recommendedName>
        <fullName evidence="4 12">Ribosomal RNA small subunit methyltransferase E</fullName>
        <ecNumber evidence="3 12">2.1.1.193</ecNumber>
    </recommendedName>
</protein>
<keyword evidence="16" id="KW-1185">Reference proteome</keyword>
<dbReference type="InterPro" id="IPR046886">
    <property type="entry name" value="RsmE_MTase_dom"/>
</dbReference>
<comment type="caution">
    <text evidence="15">The sequence shown here is derived from an EMBL/GenBank/DDBJ whole genome shotgun (WGS) entry which is preliminary data.</text>
</comment>
<dbReference type="Gene3D" id="3.40.1280.10">
    <property type="match status" value="1"/>
</dbReference>
<evidence type="ECO:0000256" key="7">
    <source>
        <dbReference type="ARBA" id="ARBA00022603"/>
    </source>
</evidence>
<gene>
    <name evidence="15" type="ORF">O0V09_01555</name>
</gene>
<dbReference type="EMBL" id="JAPTGG010000001">
    <property type="protein sequence ID" value="MCZ0863865.1"/>
    <property type="molecule type" value="Genomic_DNA"/>
</dbReference>
<dbReference type="NCBIfam" id="TIGR00046">
    <property type="entry name" value="RsmE family RNA methyltransferase"/>
    <property type="match status" value="1"/>
</dbReference>
<comment type="subcellular location">
    <subcellularLocation>
        <location evidence="1 12">Cytoplasm</location>
    </subcellularLocation>
</comment>
<evidence type="ECO:0000256" key="11">
    <source>
        <dbReference type="ARBA" id="ARBA00047944"/>
    </source>
</evidence>
<dbReference type="InterPro" id="IPR046887">
    <property type="entry name" value="RsmE_PUA-like"/>
</dbReference>
<comment type="similarity">
    <text evidence="2 12">Belongs to the RNA methyltransferase RsmE family.</text>
</comment>
<evidence type="ECO:0000259" key="13">
    <source>
        <dbReference type="Pfam" id="PF04452"/>
    </source>
</evidence>
<accession>A0A9J6RHQ1</accession>
<sequence>MNLILFAAHELDGHQQLSLSDERYQHIRHVHRSQPGDTVRLGMINGLMATGTIINIDEHSVQLCVLNTEPPPPKLPLRIILALPRPKMIRRIFRSIAELGVSELIIINSYKVEKSFWQSPAISEANVQGYLLDGLQQAKDTVLPKVSFYKRFKPFVEDELPKLCADTKKLIAHPDTGEACPLAINCPTTLAIGPEGGFTPYEVDKFLAAGFSGIHLGPRILKVENAVTVLTAKLFN</sequence>
<dbReference type="InterPro" id="IPR029026">
    <property type="entry name" value="tRNA_m1G_MTases_N"/>
</dbReference>
<proteinExistence type="inferred from homology"/>
<evidence type="ECO:0000256" key="6">
    <source>
        <dbReference type="ARBA" id="ARBA00022552"/>
    </source>
</evidence>
<evidence type="ECO:0000256" key="2">
    <source>
        <dbReference type="ARBA" id="ARBA00005528"/>
    </source>
</evidence>
<dbReference type="AlphaFoldDB" id="A0A9J6RHQ1"/>
<name>A0A9J6RHQ1_9GAMM</name>
<dbReference type="CDD" id="cd18084">
    <property type="entry name" value="RsmE-like"/>
    <property type="match status" value="1"/>
</dbReference>
<keyword evidence="7 12" id="KW-0489">Methyltransferase</keyword>
<evidence type="ECO:0000256" key="5">
    <source>
        <dbReference type="ARBA" id="ARBA00022490"/>
    </source>
</evidence>
<dbReference type="RefSeq" id="WP_258330013.1">
    <property type="nucleotide sequence ID" value="NZ_JAPTGG010000001.1"/>
</dbReference>
<evidence type="ECO:0000259" key="14">
    <source>
        <dbReference type="Pfam" id="PF20260"/>
    </source>
</evidence>
<evidence type="ECO:0000256" key="3">
    <source>
        <dbReference type="ARBA" id="ARBA00012328"/>
    </source>
</evidence>
<dbReference type="PIRSF" id="PIRSF015601">
    <property type="entry name" value="MTase_slr0722"/>
    <property type="match status" value="1"/>
</dbReference>
<dbReference type="InterPro" id="IPR029028">
    <property type="entry name" value="Alpha/beta_knot_MTases"/>
</dbReference>
<evidence type="ECO:0000256" key="8">
    <source>
        <dbReference type="ARBA" id="ARBA00022679"/>
    </source>
</evidence>
<dbReference type="PANTHER" id="PTHR30027">
    <property type="entry name" value="RIBOSOMAL RNA SMALL SUBUNIT METHYLTRANSFERASE E"/>
    <property type="match status" value="1"/>
</dbReference>